<feature type="domain" description="Exoribonuclease phosphorolytic" evidence="12">
    <location>
        <begin position="191"/>
        <end position="261"/>
    </location>
</feature>
<keyword evidence="8" id="KW-0694">RNA-binding</keyword>
<dbReference type="STRING" id="764103.G7E4F1"/>
<dbReference type="InterPro" id="IPR015847">
    <property type="entry name" value="ExoRNase_PH_dom2"/>
</dbReference>
<evidence type="ECO:0000256" key="9">
    <source>
        <dbReference type="ARBA" id="ARBA00023242"/>
    </source>
</evidence>
<dbReference type="PANTHER" id="PTHR11097">
    <property type="entry name" value="EXOSOME COMPLEX EXONUCLEASE RIBOSOMAL RNA PROCESSING PROTEIN"/>
    <property type="match status" value="1"/>
</dbReference>
<evidence type="ECO:0000256" key="1">
    <source>
        <dbReference type="ARBA" id="ARBA00004496"/>
    </source>
</evidence>
<dbReference type="OMA" id="VCSIQKA"/>
<dbReference type="HOGENOM" id="CLU_038194_0_0_1"/>
<dbReference type="GO" id="GO:0005730">
    <property type="term" value="C:nucleolus"/>
    <property type="evidence" value="ECO:0007669"/>
    <property type="project" value="UniProtKB-SubCell"/>
</dbReference>
<evidence type="ECO:0000256" key="7">
    <source>
        <dbReference type="ARBA" id="ARBA00022835"/>
    </source>
</evidence>
<organism evidence="13 14">
    <name type="scientific">Mixia osmundae (strain CBS 9802 / IAM 14324 / JCM 22182 / KY 12970)</name>
    <dbReference type="NCBI Taxonomy" id="764103"/>
    <lineage>
        <taxon>Eukaryota</taxon>
        <taxon>Fungi</taxon>
        <taxon>Dikarya</taxon>
        <taxon>Basidiomycota</taxon>
        <taxon>Pucciniomycotina</taxon>
        <taxon>Mixiomycetes</taxon>
        <taxon>Mixiales</taxon>
        <taxon>Mixiaceae</taxon>
        <taxon>Mixia</taxon>
    </lineage>
</organism>
<name>G7E4F1_MIXOS</name>
<keyword evidence="6" id="KW-0698">rRNA processing</keyword>
<evidence type="ECO:0000313" key="13">
    <source>
        <dbReference type="EMBL" id="GAA97711.1"/>
    </source>
</evidence>
<evidence type="ECO:0000256" key="4">
    <source>
        <dbReference type="ARBA" id="ARBA00019572"/>
    </source>
</evidence>
<evidence type="ECO:0000256" key="8">
    <source>
        <dbReference type="ARBA" id="ARBA00022884"/>
    </source>
</evidence>
<sequence>MRETALSTVESSFALSALAQGRRLDGRTLTDTRTVSLSFGAELGSVTCSMGKTRVMAQVSAEVVRPPPERPYEGFLVISTEVTPLASAAYEMNRQTEEEILVARTLEKAIRRTEAVDRESLCIVAGDKVWSIRVDVHFLNDDGNLADCACLAAMAALLHFRRPDVTVENGADVTIHSLEERVPVPLAIHHTPLCVTFAFFENQASPSDSIVAIDPTGLETQISSGEITYTLNAQSEICVLSKAGGTPLAGREIMRMMGLALVKVKELDELIDAALLRDSRTRVVSII</sequence>
<dbReference type="eggNOG" id="KOG1614">
    <property type="taxonomic scope" value="Eukaryota"/>
</dbReference>
<dbReference type="GO" id="GO:0034476">
    <property type="term" value="P:U5 snRNA 3'-end processing"/>
    <property type="evidence" value="ECO:0007669"/>
    <property type="project" value="TreeGrafter"/>
</dbReference>
<dbReference type="GO" id="GO:0035925">
    <property type="term" value="F:mRNA 3'-UTR AU-rich region binding"/>
    <property type="evidence" value="ECO:0007669"/>
    <property type="project" value="TreeGrafter"/>
</dbReference>
<evidence type="ECO:0000256" key="3">
    <source>
        <dbReference type="ARBA" id="ARBA00006678"/>
    </source>
</evidence>
<dbReference type="InterPro" id="IPR036345">
    <property type="entry name" value="ExoRNase_PH_dom2_sf"/>
</dbReference>
<dbReference type="EMBL" id="BABT02000134">
    <property type="protein sequence ID" value="GAA97711.1"/>
    <property type="molecule type" value="Genomic_DNA"/>
</dbReference>
<dbReference type="InterPro" id="IPR020568">
    <property type="entry name" value="Ribosomal_Su5_D2-typ_SF"/>
</dbReference>
<dbReference type="PANTHER" id="PTHR11097:SF14">
    <property type="entry name" value="EXOSOME COMPLEX COMPONENT RRP45"/>
    <property type="match status" value="1"/>
</dbReference>
<reference evidence="13 14" key="2">
    <citation type="journal article" date="2012" name="Open Biol.">
        <title>Characteristics of nucleosomes and linker DNA regions on the genome of the basidiomycete Mixia osmundae revealed by mono- and dinucleosome mapping.</title>
        <authorList>
            <person name="Nishida H."/>
            <person name="Kondo S."/>
            <person name="Matsumoto T."/>
            <person name="Suzuki Y."/>
            <person name="Yoshikawa H."/>
            <person name="Taylor T.D."/>
            <person name="Sugiyama J."/>
        </authorList>
    </citation>
    <scope>NUCLEOTIDE SEQUENCE [LARGE SCALE GENOMIC DNA]</scope>
    <source>
        <strain evidence="14">CBS 9802 / IAM 14324 / JCM 22182 / KY 12970</strain>
    </source>
</reference>
<dbReference type="SUPFAM" id="SSF55666">
    <property type="entry name" value="Ribonuclease PH domain 2-like"/>
    <property type="match status" value="1"/>
</dbReference>
<dbReference type="GO" id="GO:0034475">
    <property type="term" value="P:U4 snRNA 3'-end processing"/>
    <property type="evidence" value="ECO:0007669"/>
    <property type="project" value="TreeGrafter"/>
</dbReference>
<keyword evidence="9" id="KW-0539">Nucleus</keyword>
<dbReference type="GO" id="GO:0034473">
    <property type="term" value="P:U1 snRNA 3'-end processing"/>
    <property type="evidence" value="ECO:0007669"/>
    <property type="project" value="TreeGrafter"/>
</dbReference>
<dbReference type="GO" id="GO:0016075">
    <property type="term" value="P:rRNA catabolic process"/>
    <property type="evidence" value="ECO:0007669"/>
    <property type="project" value="TreeGrafter"/>
</dbReference>
<protein>
    <recommendedName>
        <fullName evidence="4">Exosome complex component RRP45</fullName>
    </recommendedName>
    <alternativeName>
        <fullName evidence="10">Ribosomal RNA-processing protein 45</fullName>
    </alternativeName>
</protein>
<dbReference type="GO" id="GO:0000467">
    <property type="term" value="P:exonucleolytic trimming to generate mature 3'-end of 5.8S rRNA from tricistronic rRNA transcript (SSU-rRNA, 5.8S rRNA, LSU-rRNA)"/>
    <property type="evidence" value="ECO:0007669"/>
    <property type="project" value="TreeGrafter"/>
</dbReference>
<reference evidence="13 14" key="1">
    <citation type="journal article" date="2011" name="J. Gen. Appl. Microbiol.">
        <title>Draft genome sequencing of the enigmatic basidiomycete Mixia osmundae.</title>
        <authorList>
            <person name="Nishida H."/>
            <person name="Nagatsuka Y."/>
            <person name="Sugiyama J."/>
        </authorList>
    </citation>
    <scope>NUCLEOTIDE SEQUENCE [LARGE SCALE GENOMIC DNA]</scope>
    <source>
        <strain evidence="14">CBS 9802 / IAM 14324 / JCM 22182 / KY 12970</strain>
    </source>
</reference>
<keyword evidence="5" id="KW-0963">Cytoplasm</keyword>
<dbReference type="InterPro" id="IPR001247">
    <property type="entry name" value="ExoRNase_PH_dom1"/>
</dbReference>
<dbReference type="GO" id="GO:0000176">
    <property type="term" value="C:nuclear exosome (RNase complex)"/>
    <property type="evidence" value="ECO:0007669"/>
    <property type="project" value="UniProtKB-ARBA"/>
</dbReference>
<dbReference type="RefSeq" id="XP_014564786.1">
    <property type="nucleotide sequence ID" value="XM_014709300.1"/>
</dbReference>
<dbReference type="Proteomes" id="UP000009131">
    <property type="component" value="Unassembled WGS sequence"/>
</dbReference>
<evidence type="ECO:0000256" key="2">
    <source>
        <dbReference type="ARBA" id="ARBA00004604"/>
    </source>
</evidence>
<keyword evidence="14" id="KW-1185">Reference proteome</keyword>
<dbReference type="GO" id="GO:0071028">
    <property type="term" value="P:nuclear mRNA surveillance"/>
    <property type="evidence" value="ECO:0007669"/>
    <property type="project" value="TreeGrafter"/>
</dbReference>
<dbReference type="InterPro" id="IPR033100">
    <property type="entry name" value="Rrp45"/>
</dbReference>
<evidence type="ECO:0000256" key="5">
    <source>
        <dbReference type="ARBA" id="ARBA00022490"/>
    </source>
</evidence>
<dbReference type="InterPro" id="IPR027408">
    <property type="entry name" value="PNPase/RNase_PH_dom_sf"/>
</dbReference>
<keyword evidence="7" id="KW-0271">Exosome</keyword>
<dbReference type="GO" id="GO:0071035">
    <property type="term" value="P:nuclear polyadenylation-dependent rRNA catabolic process"/>
    <property type="evidence" value="ECO:0007669"/>
    <property type="project" value="TreeGrafter"/>
</dbReference>
<evidence type="ECO:0000259" key="11">
    <source>
        <dbReference type="Pfam" id="PF01138"/>
    </source>
</evidence>
<dbReference type="Pfam" id="PF03725">
    <property type="entry name" value="RNase_PH_C"/>
    <property type="match status" value="1"/>
</dbReference>
<dbReference type="OrthoDB" id="10264038at2759"/>
<dbReference type="Gene3D" id="3.30.230.70">
    <property type="entry name" value="GHMP Kinase, N-terminal domain"/>
    <property type="match status" value="1"/>
</dbReference>
<evidence type="ECO:0000256" key="10">
    <source>
        <dbReference type="ARBA" id="ARBA00077933"/>
    </source>
</evidence>
<dbReference type="AlphaFoldDB" id="G7E4F1"/>
<comment type="subcellular location">
    <subcellularLocation>
        <location evidence="1">Cytoplasm</location>
    </subcellularLocation>
    <subcellularLocation>
        <location evidence="2">Nucleus</location>
        <location evidence="2">Nucleolus</location>
    </subcellularLocation>
</comment>
<evidence type="ECO:0000259" key="12">
    <source>
        <dbReference type="Pfam" id="PF03725"/>
    </source>
</evidence>
<evidence type="ECO:0000313" key="14">
    <source>
        <dbReference type="Proteomes" id="UP000009131"/>
    </source>
</evidence>
<dbReference type="InterPro" id="IPR050590">
    <property type="entry name" value="Exosome_comp_Rrp42_subfam"/>
</dbReference>
<comment type="caution">
    <text evidence="13">The sequence shown here is derived from an EMBL/GenBank/DDBJ whole genome shotgun (WGS) entry which is preliminary data.</text>
</comment>
<comment type="similarity">
    <text evidence="3">Belongs to the RNase PH family.</text>
</comment>
<dbReference type="Pfam" id="PF01138">
    <property type="entry name" value="RNase_PH"/>
    <property type="match status" value="1"/>
</dbReference>
<dbReference type="FunFam" id="3.30.230.70:FF:000005">
    <property type="entry name" value="Exosome complex component RRP45"/>
    <property type="match status" value="1"/>
</dbReference>
<evidence type="ECO:0000256" key="6">
    <source>
        <dbReference type="ARBA" id="ARBA00022552"/>
    </source>
</evidence>
<dbReference type="CDD" id="cd11368">
    <property type="entry name" value="RNase_PH_RRP45"/>
    <property type="match status" value="1"/>
</dbReference>
<gene>
    <name evidence="13" type="primary">Mo04390</name>
    <name evidence="13" type="ORF">E5Q_04390</name>
</gene>
<dbReference type="GO" id="GO:0071038">
    <property type="term" value="P:TRAMP-dependent tRNA surveillance pathway"/>
    <property type="evidence" value="ECO:0007669"/>
    <property type="project" value="TreeGrafter"/>
</dbReference>
<dbReference type="FunCoup" id="G7E4F1">
    <property type="interactions" value="582"/>
</dbReference>
<dbReference type="GO" id="GO:0000177">
    <property type="term" value="C:cytoplasmic exosome (RNase complex)"/>
    <property type="evidence" value="ECO:0007669"/>
    <property type="project" value="TreeGrafter"/>
</dbReference>
<feature type="domain" description="Exoribonuclease phosphorolytic" evidence="11">
    <location>
        <begin position="33"/>
        <end position="163"/>
    </location>
</feature>
<proteinExistence type="inferred from homology"/>
<dbReference type="InParanoid" id="G7E4F1"/>
<dbReference type="SUPFAM" id="SSF54211">
    <property type="entry name" value="Ribosomal protein S5 domain 2-like"/>
    <property type="match status" value="1"/>
</dbReference>
<accession>G7E4F1</accession>